<proteinExistence type="predicted"/>
<gene>
    <name evidence="1" type="ORF">SS50377_fx082</name>
</gene>
<organism evidence="1">
    <name type="scientific">Spironucleus salmonicida</name>
    <dbReference type="NCBI Taxonomy" id="348837"/>
    <lineage>
        <taxon>Eukaryota</taxon>
        <taxon>Metamonada</taxon>
        <taxon>Diplomonadida</taxon>
        <taxon>Hexamitidae</taxon>
        <taxon>Hexamitinae</taxon>
        <taxon>Spironucleus</taxon>
    </lineage>
</organism>
<accession>V6LQI3</accession>
<dbReference type="AlphaFoldDB" id="V6LQI3"/>
<name>V6LQI3_9EUKA</name>
<dbReference type="EMBL" id="KI546073">
    <property type="protein sequence ID" value="EST46508.1"/>
    <property type="molecule type" value="Genomic_DNA"/>
</dbReference>
<protein>
    <submittedName>
        <fullName evidence="1">Uncharacterized protein</fullName>
    </submittedName>
</protein>
<sequence>MIPELAGEIQFQCPLICPQLQLLYKFNEQIQIKYFNNTKQYKYYNNSQQIILLQNQSYQALVRSFIIQKVKNMQLELLNGQLCQNNIQYKNSQDLLEIIKQNIIESVTLDHFYKKLKIAASSNMNKTSVYIYYYLITQQLYKNDFLQNKNSIMQIYFKQSQLSGAFMFLIQLTQQYGNNNDTLQLFKKILENINLKPYNFSIFKTDTISRQKFWQQNNKKLYQICSRVKFMLLLQIFDYELNHSNNSKQQFIMQSLISAVNCYRTVQKYFENLKTEDKRFIIMVKIDIPYFTKLHLVDSSIPDFIIFFFGFEDQFQVMQEIGSPIEYTYNNQQNIAFVTAFESGNHTLPELFTQLSGSFLKCVIQTSSKKPMKQINKLLQVQTDSLKKLPDFLKIRQRIIQQEIILNFPFIFIIQKIYIIKKFLSKQQKSNLTLSNQKIRLNQRDVQLNKTIKNQQNTHMLTPYLLQLQQIYNLIRSKINQSVKIFAINLIRSLSYRNKNLSIMTIKNQYIFRQFQCFRFQQLTNQKQLQFNFLCLA</sequence>
<evidence type="ECO:0000313" key="1">
    <source>
        <dbReference type="EMBL" id="EST46508.1"/>
    </source>
</evidence>
<reference evidence="1" key="1">
    <citation type="journal article" date="2014" name="PLoS Genet.">
        <title>The Genome of Spironucleus salmonicida Highlights a Fish Pathogen Adapted to Fluctuating Environments.</title>
        <authorList>
            <person name="Xu F."/>
            <person name="Jerlstrom-Hultqvist J."/>
            <person name="Einarsson E."/>
            <person name="Astvaldsson A."/>
            <person name="Svard S.G."/>
            <person name="Andersson J.O."/>
        </authorList>
    </citation>
    <scope>NUCLEOTIDE SEQUENCE</scope>
</reference>